<dbReference type="RefSeq" id="WP_215505110.1">
    <property type="nucleotide sequence ID" value="NZ_CP076362.1"/>
</dbReference>
<protein>
    <submittedName>
        <fullName evidence="1">Glycosyltransferase</fullName>
        <ecNumber evidence="1">2.4.-.-</ecNumber>
    </submittedName>
</protein>
<dbReference type="EC" id="2.4.-.-" evidence="1"/>
<dbReference type="GO" id="GO:0016757">
    <property type="term" value="F:glycosyltransferase activity"/>
    <property type="evidence" value="ECO:0007669"/>
    <property type="project" value="UniProtKB-KW"/>
</dbReference>
<dbReference type="SUPFAM" id="SSF53756">
    <property type="entry name" value="UDP-Glycosyltransferase/glycogen phosphorylase"/>
    <property type="match status" value="1"/>
</dbReference>
<proteinExistence type="predicted"/>
<keyword evidence="1" id="KW-0808">Transferase</keyword>
<sequence>MTAETDPRLEDRPVKVLLVCTRDPRGRMSGRKMVLRTIIESLVALGHQVTIAYFGEPEVHGAGPDTDQNTYVALPHPSLFDRLPGALRWLFVGSVSLNEALYHSRRAEAALIHLAHTSKADVVITDMLRTAQYGARLGLPWVADLDDLLSRRYANLAEGYTAQSNLLGYYQSRFGQVVLKFGARLMPSVLRREAAAAQRREIEVARLANVTTLVSTTEAAALTKASGCKVWNAPMAVPGPAELPALTGRSEGLVFVGGLDYGPNLKSVLQFDKLIYPALANVGQADLSLHVIGHTAGKSGQFSDAVILDGYVDDLDAAVQSYRAMLVPEVVPGGVKTKIIVGALNGTIVVAHRTALYGMGLQHGVDVLAWETSAELAEQLRLLRQGAYDLDAMARAARMWAQNHYSPEVLTQTWRQILGTAMSQA</sequence>
<organism evidence="1 2">
    <name type="scientific">Gemmobacter fulvus</name>
    <dbReference type="NCBI Taxonomy" id="2840474"/>
    <lineage>
        <taxon>Bacteria</taxon>
        <taxon>Pseudomonadati</taxon>
        <taxon>Pseudomonadota</taxon>
        <taxon>Alphaproteobacteria</taxon>
        <taxon>Rhodobacterales</taxon>
        <taxon>Paracoccaceae</taxon>
        <taxon>Gemmobacter</taxon>
    </lineage>
</organism>
<dbReference type="Proteomes" id="UP000679352">
    <property type="component" value="Plasmid p1"/>
</dbReference>
<name>A0A975S300_9RHOB</name>
<geneLocation type="plasmid" evidence="1 2">
    <name>p1</name>
</geneLocation>
<dbReference type="AlphaFoldDB" id="A0A975S300"/>
<keyword evidence="1" id="KW-0614">Plasmid</keyword>
<dbReference type="EMBL" id="CP076362">
    <property type="protein sequence ID" value="QWK92212.1"/>
    <property type="molecule type" value="Genomic_DNA"/>
</dbReference>
<dbReference type="Pfam" id="PF13692">
    <property type="entry name" value="Glyco_trans_1_4"/>
    <property type="match status" value="1"/>
</dbReference>
<keyword evidence="2" id="KW-1185">Reference proteome</keyword>
<accession>A0A975S300</accession>
<evidence type="ECO:0000313" key="2">
    <source>
        <dbReference type="Proteomes" id="UP000679352"/>
    </source>
</evidence>
<gene>
    <name evidence="1" type="ORF">KM031_18120</name>
</gene>
<reference evidence="1" key="1">
    <citation type="submission" date="2021-06" db="EMBL/GenBank/DDBJ databases">
        <authorList>
            <person name="Lee C.-S."/>
            <person name="Jin L."/>
        </authorList>
    </citation>
    <scope>NUCLEOTIDE SEQUENCE</scope>
    <source>
        <strain evidence="1">Con5</strain>
        <plasmid evidence="1">p1</plasmid>
    </source>
</reference>
<evidence type="ECO:0000313" key="1">
    <source>
        <dbReference type="EMBL" id="QWK92212.1"/>
    </source>
</evidence>
<dbReference type="KEGG" id="gfu:KM031_18120"/>
<dbReference type="Gene3D" id="3.40.50.2000">
    <property type="entry name" value="Glycogen Phosphorylase B"/>
    <property type="match status" value="1"/>
</dbReference>
<keyword evidence="1" id="KW-0328">Glycosyltransferase</keyword>